<evidence type="ECO:0000256" key="1">
    <source>
        <dbReference type="SAM" id="MobiDB-lite"/>
    </source>
</evidence>
<comment type="caution">
    <text evidence="2">The sequence shown here is derived from an EMBL/GenBank/DDBJ whole genome shotgun (WGS) entry which is preliminary data.</text>
</comment>
<sequence>MVGRPRNKQPVDNFKDVDVVQRGPMRDEGASRTREGAIGYRGRGGAAGSRGGASGSRGRGIVRSRGGASGPIEQSQDEPEKTQSEPQHTQNEP</sequence>
<evidence type="ECO:0000313" key="2">
    <source>
        <dbReference type="EMBL" id="GJS57669.1"/>
    </source>
</evidence>
<accession>A0ABQ4WXL4</accession>
<proteinExistence type="predicted"/>
<name>A0ABQ4WXL4_9ASTR</name>
<evidence type="ECO:0000313" key="3">
    <source>
        <dbReference type="Proteomes" id="UP001151760"/>
    </source>
</evidence>
<feature type="compositionally biased region" description="Gly residues" evidence="1">
    <location>
        <begin position="39"/>
        <end position="58"/>
    </location>
</feature>
<keyword evidence="3" id="KW-1185">Reference proteome</keyword>
<feature type="compositionally biased region" description="Basic and acidic residues" evidence="1">
    <location>
        <begin position="13"/>
        <end position="35"/>
    </location>
</feature>
<organism evidence="2 3">
    <name type="scientific">Tanacetum coccineum</name>
    <dbReference type="NCBI Taxonomy" id="301880"/>
    <lineage>
        <taxon>Eukaryota</taxon>
        <taxon>Viridiplantae</taxon>
        <taxon>Streptophyta</taxon>
        <taxon>Embryophyta</taxon>
        <taxon>Tracheophyta</taxon>
        <taxon>Spermatophyta</taxon>
        <taxon>Magnoliopsida</taxon>
        <taxon>eudicotyledons</taxon>
        <taxon>Gunneridae</taxon>
        <taxon>Pentapetalae</taxon>
        <taxon>asterids</taxon>
        <taxon>campanulids</taxon>
        <taxon>Asterales</taxon>
        <taxon>Asteraceae</taxon>
        <taxon>Asteroideae</taxon>
        <taxon>Anthemideae</taxon>
        <taxon>Anthemidinae</taxon>
        <taxon>Tanacetum</taxon>
    </lineage>
</organism>
<dbReference type="Proteomes" id="UP001151760">
    <property type="component" value="Unassembled WGS sequence"/>
</dbReference>
<protein>
    <submittedName>
        <fullName evidence="2">Uncharacterized protein</fullName>
    </submittedName>
</protein>
<feature type="region of interest" description="Disordered" evidence="1">
    <location>
        <begin position="1"/>
        <end position="93"/>
    </location>
</feature>
<feature type="compositionally biased region" description="Polar residues" evidence="1">
    <location>
        <begin position="84"/>
        <end position="93"/>
    </location>
</feature>
<gene>
    <name evidence="2" type="ORF">Tco_0652453</name>
</gene>
<reference evidence="2" key="2">
    <citation type="submission" date="2022-01" db="EMBL/GenBank/DDBJ databases">
        <authorList>
            <person name="Yamashiro T."/>
            <person name="Shiraishi A."/>
            <person name="Satake H."/>
            <person name="Nakayama K."/>
        </authorList>
    </citation>
    <scope>NUCLEOTIDE SEQUENCE</scope>
</reference>
<dbReference type="EMBL" id="BQNB010009023">
    <property type="protein sequence ID" value="GJS57669.1"/>
    <property type="molecule type" value="Genomic_DNA"/>
</dbReference>
<reference evidence="2" key="1">
    <citation type="journal article" date="2022" name="Int. J. Mol. Sci.">
        <title>Draft Genome of Tanacetum Coccineum: Genomic Comparison of Closely Related Tanacetum-Family Plants.</title>
        <authorList>
            <person name="Yamashiro T."/>
            <person name="Shiraishi A."/>
            <person name="Nakayama K."/>
            <person name="Satake H."/>
        </authorList>
    </citation>
    <scope>NUCLEOTIDE SEQUENCE</scope>
</reference>